<evidence type="ECO:0000256" key="2">
    <source>
        <dbReference type="ARBA" id="ARBA00022824"/>
    </source>
</evidence>
<evidence type="ECO:0000256" key="6">
    <source>
        <dbReference type="HAMAP-Rule" id="MF_03058"/>
    </source>
</evidence>
<dbReference type="Pfam" id="PF09446">
    <property type="entry name" value="VMA21"/>
    <property type="match status" value="1"/>
</dbReference>
<comment type="caution">
    <text evidence="7">The sequence shown here is derived from an EMBL/GenBank/DDBJ whole genome shotgun (WGS) entry which is preliminary data.</text>
</comment>
<evidence type="ECO:0000256" key="3">
    <source>
        <dbReference type="ARBA" id="ARBA00022989"/>
    </source>
</evidence>
<sequence length="87" mass="9690">MSATKEVTELQAFKTVLYHSIVILAFPVISFFVSKVFFFDGLLGLSHVPSNVYSAGVAIVVLHVALGLFIYRAYFDDRSKTSTVKRD</sequence>
<dbReference type="EMBL" id="QOIP01000003">
    <property type="protein sequence ID" value="RLU24501.1"/>
    <property type="molecule type" value="Genomic_DNA"/>
</dbReference>
<keyword evidence="1 6" id="KW-0812">Transmembrane</keyword>
<dbReference type="GO" id="GO:0005789">
    <property type="term" value="C:endoplasmic reticulum membrane"/>
    <property type="evidence" value="ECO:0007669"/>
    <property type="project" value="UniProtKB-SubCell"/>
</dbReference>
<keyword evidence="5 6" id="KW-0968">Cytoplasmic vesicle</keyword>
<dbReference type="GO" id="GO:0033116">
    <property type="term" value="C:endoplasmic reticulum-Golgi intermediate compartment membrane"/>
    <property type="evidence" value="ECO:0007669"/>
    <property type="project" value="UniProtKB-SubCell"/>
</dbReference>
<name>A0A3L8DVQ6_OOCBI</name>
<dbReference type="AlphaFoldDB" id="A0A3L8DVQ6"/>
<keyword evidence="2 6" id="KW-0256">Endoplasmic reticulum</keyword>
<dbReference type="Proteomes" id="UP000279307">
    <property type="component" value="Chromosome 3"/>
</dbReference>
<evidence type="ECO:0000313" key="8">
    <source>
        <dbReference type="Proteomes" id="UP000279307"/>
    </source>
</evidence>
<keyword evidence="4 6" id="KW-0472">Membrane</keyword>
<gene>
    <name evidence="7" type="ORF">DMN91_002590</name>
</gene>
<comment type="subcellular location">
    <subcellularLocation>
        <location evidence="6">Endoplasmic reticulum membrane</location>
        <topology evidence="6">Multi-pass membrane protein</topology>
    </subcellularLocation>
    <subcellularLocation>
        <location evidence="6">Endoplasmic reticulum-Golgi intermediate compartment membrane</location>
        <topology evidence="6">Multi-pass membrane protein</topology>
    </subcellularLocation>
    <subcellularLocation>
        <location evidence="6">Cytoplasmic vesicle</location>
        <location evidence="6">COPII-coated vesicle membrane</location>
        <topology evidence="6">Multi-pass membrane protein</topology>
    </subcellularLocation>
</comment>
<dbReference type="InterPro" id="IPR019013">
    <property type="entry name" value="Vma21"/>
</dbReference>
<accession>A0A3L8DVQ6</accession>
<evidence type="ECO:0000313" key="7">
    <source>
        <dbReference type="EMBL" id="RLU24501.1"/>
    </source>
</evidence>
<dbReference type="GO" id="GO:0012507">
    <property type="term" value="C:ER to Golgi transport vesicle membrane"/>
    <property type="evidence" value="ECO:0007669"/>
    <property type="project" value="UniProtKB-SubCell"/>
</dbReference>
<keyword evidence="3 6" id="KW-1133">Transmembrane helix</keyword>
<evidence type="ECO:0000256" key="1">
    <source>
        <dbReference type="ARBA" id="ARBA00022692"/>
    </source>
</evidence>
<feature type="transmembrane region" description="Helical" evidence="6">
    <location>
        <begin position="12"/>
        <end position="33"/>
    </location>
</feature>
<dbReference type="HAMAP" id="MF_03058">
    <property type="entry name" value="VMA21"/>
    <property type="match status" value="1"/>
</dbReference>
<organism evidence="7 8">
    <name type="scientific">Ooceraea biroi</name>
    <name type="common">Clonal raider ant</name>
    <name type="synonym">Cerapachys biroi</name>
    <dbReference type="NCBI Taxonomy" id="2015173"/>
    <lineage>
        <taxon>Eukaryota</taxon>
        <taxon>Metazoa</taxon>
        <taxon>Ecdysozoa</taxon>
        <taxon>Arthropoda</taxon>
        <taxon>Hexapoda</taxon>
        <taxon>Insecta</taxon>
        <taxon>Pterygota</taxon>
        <taxon>Neoptera</taxon>
        <taxon>Endopterygota</taxon>
        <taxon>Hymenoptera</taxon>
        <taxon>Apocrita</taxon>
        <taxon>Aculeata</taxon>
        <taxon>Formicoidea</taxon>
        <taxon>Formicidae</taxon>
        <taxon>Dorylinae</taxon>
        <taxon>Ooceraea</taxon>
    </lineage>
</organism>
<proteinExistence type="inferred from homology"/>
<feature type="transmembrane region" description="Helical" evidence="6">
    <location>
        <begin position="53"/>
        <end position="75"/>
    </location>
</feature>
<evidence type="ECO:0000256" key="4">
    <source>
        <dbReference type="ARBA" id="ARBA00023136"/>
    </source>
</evidence>
<comment type="similarity">
    <text evidence="6">Belongs to the VMA21 family.</text>
</comment>
<comment type="function">
    <text evidence="6">Required for the assembly of the V0 complex of the vacuolar ATPase (V-ATPase) in the endoplasmic reticulum.</text>
</comment>
<dbReference type="GO" id="GO:0070072">
    <property type="term" value="P:vacuolar proton-transporting V-type ATPase complex assembly"/>
    <property type="evidence" value="ECO:0007669"/>
    <property type="project" value="UniProtKB-UniRule"/>
</dbReference>
<dbReference type="OrthoDB" id="160405at2759"/>
<evidence type="ECO:0000256" key="5">
    <source>
        <dbReference type="ARBA" id="ARBA00023329"/>
    </source>
</evidence>
<reference evidence="7 8" key="1">
    <citation type="journal article" date="2018" name="Genome Res.">
        <title>The genomic architecture and molecular evolution of ant odorant receptors.</title>
        <authorList>
            <person name="McKenzie S.K."/>
            <person name="Kronauer D.J.C."/>
        </authorList>
    </citation>
    <scope>NUCLEOTIDE SEQUENCE [LARGE SCALE GENOMIC DNA]</scope>
    <source>
        <strain evidence="7">Clonal line C1</strain>
    </source>
</reference>
<protein>
    <recommendedName>
        <fullName evidence="6">Vacuolar ATPase assembly integral membrane protein VMA21 homolog</fullName>
    </recommendedName>
</protein>